<evidence type="ECO:0000313" key="1">
    <source>
        <dbReference type="EMBL" id="KAH9682119.1"/>
    </source>
</evidence>
<comment type="caution">
    <text evidence="1">The sequence shown here is derived from an EMBL/GenBank/DDBJ whole genome shotgun (WGS) entry which is preliminary data.</text>
</comment>
<name>A0ACB8I4Y1_CITSI</name>
<keyword evidence="2" id="KW-1185">Reference proteome</keyword>
<gene>
    <name evidence="1" type="ORF">KPL71_027223</name>
</gene>
<protein>
    <submittedName>
        <fullName evidence="1">1-aminocyclopropane-1-carboxylate oxidase</fullName>
    </submittedName>
</protein>
<proteinExistence type="predicted"/>
<accession>A0ACB8I4Y1</accession>
<sequence length="472" mass="53166">MALQAETDSNYDRESELKAFDDTKAGVKGLVDARVAKVPRIFECEQSVVNLNSGNSSQLRVPTIDPEGIHKDPNTRTEIINKVKNASEEWGFFQVISHGIPLSVLNDIKDGIRKFHELDTETKKKLYSRDPTQRVFYNSNFDLYQAPLAGWRDTILCHLSPHPPSPVELLDVCRDAVMEYRTHVLRLGHTMFELLSEAFGLSSSHLNDMDCEEGLLLLGHYYPACPEPEFTLGTTQHTDGSFITILLQDQVGGLQVLHENQWIDVRPTDGALIMNIGNFLQESSVYELISNDKFISANHRVLVKDVGSRVSVACFFRPEAHKGDSSRVYGPVKDLLSDENPPIYRDTFVKDYMKALFSKGLDGTLHESFIFQGARWDLSSSAVQAENLILSIRCVKGIVDFAADRIPQIFIHELPKLSDKSHSSDLYKSVFHVINDGIPSSVLEEMLILYVDFTRKTKSLSKSSIRGMKQDQ</sequence>
<dbReference type="EMBL" id="CM039178">
    <property type="protein sequence ID" value="KAH9682119.1"/>
    <property type="molecule type" value="Genomic_DNA"/>
</dbReference>
<organism evidence="1 2">
    <name type="scientific">Citrus sinensis</name>
    <name type="common">Sweet orange</name>
    <name type="synonym">Citrus aurantium var. sinensis</name>
    <dbReference type="NCBI Taxonomy" id="2711"/>
    <lineage>
        <taxon>Eukaryota</taxon>
        <taxon>Viridiplantae</taxon>
        <taxon>Streptophyta</taxon>
        <taxon>Embryophyta</taxon>
        <taxon>Tracheophyta</taxon>
        <taxon>Spermatophyta</taxon>
        <taxon>Magnoliopsida</taxon>
        <taxon>eudicotyledons</taxon>
        <taxon>Gunneridae</taxon>
        <taxon>Pentapetalae</taxon>
        <taxon>rosids</taxon>
        <taxon>malvids</taxon>
        <taxon>Sapindales</taxon>
        <taxon>Rutaceae</taxon>
        <taxon>Aurantioideae</taxon>
        <taxon>Citrus</taxon>
    </lineage>
</organism>
<evidence type="ECO:0000313" key="2">
    <source>
        <dbReference type="Proteomes" id="UP000829398"/>
    </source>
</evidence>
<reference evidence="2" key="1">
    <citation type="journal article" date="2023" name="Hortic. Res.">
        <title>A chromosome-level phased genome enabling allele-level studies in sweet orange: a case study on citrus Huanglongbing tolerance.</title>
        <authorList>
            <person name="Wu B."/>
            <person name="Yu Q."/>
            <person name="Deng Z."/>
            <person name="Duan Y."/>
            <person name="Luo F."/>
            <person name="Gmitter F. Jr."/>
        </authorList>
    </citation>
    <scope>NUCLEOTIDE SEQUENCE [LARGE SCALE GENOMIC DNA]</scope>
    <source>
        <strain evidence="2">cv. Valencia</strain>
    </source>
</reference>
<dbReference type="Proteomes" id="UP000829398">
    <property type="component" value="Chromosome 9"/>
</dbReference>